<sequence length="248" mass="28667">MTTKTPDSKDKSRIPMLYGSNFSRWSVPMKAHLRSRDLLEVCEHPPGEGASTITINRLTKASYKAVNAILSRINKRVLLEVINSETSEKSHLLWSQINNKYASKTPANRGWVWMDWQCCFYNGNLQQYVEDCRKLMLDLELVNIHVPNKILTFSLLGKLGGDPKLYQLVEGLTLNEEFIQRTDIILSRLQDYFKLMRIKEPIKDLSASALVSTTNKPYKIVYYRSDGKHNPKCTMHKKEECFSEQPHL</sequence>
<organism evidence="1 2">
    <name type="scientific">Austropuccinia psidii MF-1</name>
    <dbReference type="NCBI Taxonomy" id="1389203"/>
    <lineage>
        <taxon>Eukaryota</taxon>
        <taxon>Fungi</taxon>
        <taxon>Dikarya</taxon>
        <taxon>Basidiomycota</taxon>
        <taxon>Pucciniomycotina</taxon>
        <taxon>Pucciniomycetes</taxon>
        <taxon>Pucciniales</taxon>
        <taxon>Sphaerophragmiaceae</taxon>
        <taxon>Austropuccinia</taxon>
    </lineage>
</organism>
<keyword evidence="2" id="KW-1185">Reference proteome</keyword>
<dbReference type="Pfam" id="PF14223">
    <property type="entry name" value="Retrotran_gag_2"/>
    <property type="match status" value="1"/>
</dbReference>
<dbReference type="EMBL" id="AVOT02001446">
    <property type="protein sequence ID" value="MBW0466970.1"/>
    <property type="molecule type" value="Genomic_DNA"/>
</dbReference>
<evidence type="ECO:0000313" key="1">
    <source>
        <dbReference type="EMBL" id="MBW0466970.1"/>
    </source>
</evidence>
<comment type="caution">
    <text evidence="1">The sequence shown here is derived from an EMBL/GenBank/DDBJ whole genome shotgun (WGS) entry which is preliminary data.</text>
</comment>
<evidence type="ECO:0000313" key="2">
    <source>
        <dbReference type="Proteomes" id="UP000765509"/>
    </source>
</evidence>
<dbReference type="Proteomes" id="UP000765509">
    <property type="component" value="Unassembled WGS sequence"/>
</dbReference>
<accession>A0A9Q3BKW6</accession>
<evidence type="ECO:0008006" key="3">
    <source>
        <dbReference type="Google" id="ProtNLM"/>
    </source>
</evidence>
<dbReference type="OrthoDB" id="2518602at2759"/>
<reference evidence="1" key="1">
    <citation type="submission" date="2021-03" db="EMBL/GenBank/DDBJ databases">
        <title>Draft genome sequence of rust myrtle Austropuccinia psidii MF-1, a brazilian biotype.</title>
        <authorList>
            <person name="Quecine M.C."/>
            <person name="Pachon D.M.R."/>
            <person name="Bonatelli M.L."/>
            <person name="Correr F.H."/>
            <person name="Franceschini L.M."/>
            <person name="Leite T.F."/>
            <person name="Margarido G.R.A."/>
            <person name="Almeida C.A."/>
            <person name="Ferrarezi J.A."/>
            <person name="Labate C.A."/>
        </authorList>
    </citation>
    <scope>NUCLEOTIDE SEQUENCE</scope>
    <source>
        <strain evidence="1">MF-1</strain>
    </source>
</reference>
<dbReference type="AlphaFoldDB" id="A0A9Q3BKW6"/>
<gene>
    <name evidence="1" type="ORF">O181_006685</name>
</gene>
<protein>
    <recommendedName>
        <fullName evidence="3">DUF4219 domain-containing protein</fullName>
    </recommendedName>
</protein>
<name>A0A9Q3BKW6_9BASI</name>
<proteinExistence type="predicted"/>